<proteinExistence type="predicted"/>
<name>A0A6J4IVY1_9PROT</name>
<gene>
    <name evidence="2" type="ORF">AVDCRST_MAG08-2673</name>
</gene>
<accession>A0A6J4IVY1</accession>
<feature type="region of interest" description="Disordered" evidence="1">
    <location>
        <begin position="1"/>
        <end position="38"/>
    </location>
</feature>
<evidence type="ECO:0000256" key="1">
    <source>
        <dbReference type="SAM" id="MobiDB-lite"/>
    </source>
</evidence>
<reference evidence="2" key="1">
    <citation type="submission" date="2020-02" db="EMBL/GenBank/DDBJ databases">
        <authorList>
            <person name="Meier V. D."/>
        </authorList>
    </citation>
    <scope>NUCLEOTIDE SEQUENCE</scope>
    <source>
        <strain evidence="2">AVDCRST_MAG08</strain>
    </source>
</reference>
<protein>
    <submittedName>
        <fullName evidence="2">High-affinity branched-chain amino acid transport system permease protein LivH</fullName>
    </submittedName>
</protein>
<feature type="compositionally biased region" description="Basic residues" evidence="1">
    <location>
        <begin position="14"/>
        <end position="25"/>
    </location>
</feature>
<sequence>GIRLRAGAGAERPAHRRLLPAHRARAVADLQPGRHRQP</sequence>
<evidence type="ECO:0000313" key="2">
    <source>
        <dbReference type="EMBL" id="CAA9260961.1"/>
    </source>
</evidence>
<dbReference type="AlphaFoldDB" id="A0A6J4IVY1"/>
<feature type="non-terminal residue" evidence="2">
    <location>
        <position position="1"/>
    </location>
</feature>
<dbReference type="EMBL" id="CADCTG010000197">
    <property type="protein sequence ID" value="CAA9260961.1"/>
    <property type="molecule type" value="Genomic_DNA"/>
</dbReference>
<feature type="non-terminal residue" evidence="2">
    <location>
        <position position="38"/>
    </location>
</feature>
<organism evidence="2">
    <name type="scientific">uncultured Acetobacteraceae bacterium</name>
    <dbReference type="NCBI Taxonomy" id="169975"/>
    <lineage>
        <taxon>Bacteria</taxon>
        <taxon>Pseudomonadati</taxon>
        <taxon>Pseudomonadota</taxon>
        <taxon>Alphaproteobacteria</taxon>
        <taxon>Acetobacterales</taxon>
        <taxon>Acetobacteraceae</taxon>
        <taxon>environmental samples</taxon>
    </lineage>
</organism>